<comment type="caution">
    <text evidence="2">The sequence shown here is derived from an EMBL/GenBank/DDBJ whole genome shotgun (WGS) entry which is preliminary data.</text>
</comment>
<dbReference type="AlphaFoldDB" id="A0A2S3U363"/>
<dbReference type="InterPro" id="IPR050066">
    <property type="entry name" value="UvrABC_protein_C"/>
</dbReference>
<dbReference type="PROSITE" id="PS50164">
    <property type="entry name" value="GIY_YIG"/>
    <property type="match status" value="1"/>
</dbReference>
<dbReference type="SMART" id="SM00465">
    <property type="entry name" value="GIYc"/>
    <property type="match status" value="1"/>
</dbReference>
<dbReference type="CDD" id="cd10434">
    <property type="entry name" value="GIY-YIG_UvrC_Cho"/>
    <property type="match status" value="1"/>
</dbReference>
<dbReference type="GO" id="GO:0006289">
    <property type="term" value="P:nucleotide-excision repair"/>
    <property type="evidence" value="ECO:0007669"/>
    <property type="project" value="InterPro"/>
</dbReference>
<protein>
    <submittedName>
        <fullName evidence="2">UvrABC system protein</fullName>
    </submittedName>
</protein>
<evidence type="ECO:0000259" key="1">
    <source>
        <dbReference type="PROSITE" id="PS50164"/>
    </source>
</evidence>
<dbReference type="Gene3D" id="3.40.1440.10">
    <property type="entry name" value="GIY-YIG endonuclease"/>
    <property type="match status" value="1"/>
</dbReference>
<evidence type="ECO:0000313" key="2">
    <source>
        <dbReference type="EMBL" id="POD82471.1"/>
    </source>
</evidence>
<dbReference type="GO" id="GO:0009380">
    <property type="term" value="C:excinuclease repair complex"/>
    <property type="evidence" value="ECO:0007669"/>
    <property type="project" value="TreeGrafter"/>
</dbReference>
<gene>
    <name evidence="2" type="ORF">S101258_02548</name>
</gene>
<dbReference type="InterPro" id="IPR000305">
    <property type="entry name" value="GIY-YIG_endonuc"/>
</dbReference>
<dbReference type="Pfam" id="PF01541">
    <property type="entry name" value="GIY-YIG"/>
    <property type="match status" value="1"/>
</dbReference>
<organism evidence="2 3">
    <name type="scientific">Lactiplantibacillus plantarum subsp. plantarum</name>
    <dbReference type="NCBI Taxonomy" id="337330"/>
    <lineage>
        <taxon>Bacteria</taxon>
        <taxon>Bacillati</taxon>
        <taxon>Bacillota</taxon>
        <taxon>Bacilli</taxon>
        <taxon>Lactobacillales</taxon>
        <taxon>Lactobacillaceae</taxon>
        <taxon>Lactiplantibacillus</taxon>
    </lineage>
</organism>
<dbReference type="Proteomes" id="UP000236990">
    <property type="component" value="Unassembled WGS sequence"/>
</dbReference>
<dbReference type="EMBL" id="NKCZ01000119">
    <property type="protein sequence ID" value="POD82471.1"/>
    <property type="molecule type" value="Genomic_DNA"/>
</dbReference>
<dbReference type="PANTHER" id="PTHR30562">
    <property type="entry name" value="UVRC/OXIDOREDUCTASE"/>
    <property type="match status" value="1"/>
</dbReference>
<dbReference type="InterPro" id="IPR035901">
    <property type="entry name" value="GIY-YIG_endonuc_sf"/>
</dbReference>
<name>A0A2S3U363_LACPN</name>
<dbReference type="PANTHER" id="PTHR30562:SF1">
    <property type="entry name" value="UVRABC SYSTEM PROTEIN C"/>
    <property type="match status" value="1"/>
</dbReference>
<accession>A0A2S3U363</accession>
<dbReference type="InterPro" id="IPR047296">
    <property type="entry name" value="GIY-YIG_UvrC_Cho"/>
</dbReference>
<feature type="domain" description="GIY-YIG" evidence="1">
    <location>
        <begin position="1"/>
        <end position="71"/>
    </location>
</feature>
<evidence type="ECO:0000313" key="3">
    <source>
        <dbReference type="Proteomes" id="UP000236990"/>
    </source>
</evidence>
<reference evidence="2 3" key="1">
    <citation type="submission" date="2017-06" db="EMBL/GenBank/DDBJ databases">
        <title>Genome sequence of Lactobacillus plantarum subsp. plantarum strain SRCM101258.</title>
        <authorList>
            <person name="Cho S.H."/>
        </authorList>
    </citation>
    <scope>NUCLEOTIDE SEQUENCE [LARGE SCALE GENOMIC DNA]</scope>
    <source>
        <strain evidence="2 3">SRCM101258</strain>
    </source>
</reference>
<proteinExistence type="predicted"/>
<dbReference type="SUPFAM" id="SSF82771">
    <property type="entry name" value="GIY-YIG endonuclease"/>
    <property type="match status" value="1"/>
</dbReference>
<sequence>MKNLNSQIIYVGKAKNLKNRVRSYFKSSHTGKTARLVSEIADFEFIVTSTDKEAFLLEIYVNSKTSTVLLILIKKGNRLSVH</sequence>